<dbReference type="InterPro" id="IPR006311">
    <property type="entry name" value="TAT_signal"/>
</dbReference>
<dbReference type="SMART" id="SM00947">
    <property type="entry name" value="Pro_CA"/>
    <property type="match status" value="1"/>
</dbReference>
<name>A0ABR6SEF9_ANAVA</name>
<keyword evidence="6" id="KW-1133">Transmembrane helix</keyword>
<dbReference type="Gene3D" id="3.40.1050.10">
    <property type="entry name" value="Carbonic anhydrase"/>
    <property type="match status" value="1"/>
</dbReference>
<dbReference type="InterPro" id="IPR036874">
    <property type="entry name" value="Carbonic_anhydrase_sf"/>
</dbReference>
<keyword evidence="4" id="KW-0456">Lyase</keyword>
<dbReference type="PANTHER" id="PTHR11002:SF79">
    <property type="entry name" value="CARBONIC ANHYDRASE 2"/>
    <property type="match status" value="1"/>
</dbReference>
<keyword evidence="3" id="KW-0862">Zinc</keyword>
<dbReference type="InterPro" id="IPR015892">
    <property type="entry name" value="Carbonic_anhydrase_CS"/>
</dbReference>
<dbReference type="NCBIfam" id="TIGR01409">
    <property type="entry name" value="TAT_signal_seq"/>
    <property type="match status" value="1"/>
</dbReference>
<keyword evidence="6" id="KW-0472">Membrane</keyword>
<sequence>MSRINGFAGRRNFLKLAGVGGVGIGASAVGSFLWQGEPAVAQQPSTNPEKPQPVNPQAALARLLEGNKRFVDGKRLNPNQSRLRLQETAVAQYPFAAILGCADSRVPAEIVFDQGLGDLFVVRVAGNVASQTAIGSLEFATAVLGAQLIVVVGHARCGAVIAATKGDPLPGRIGVFVEEIKPAVERVRNKTGDLEENSIIANVQYQAEKLEESSTILRGLIKEGKLKIAGGRYDLASGKVTLLT</sequence>
<dbReference type="InterPro" id="IPR001765">
    <property type="entry name" value="Carbonic_anhydrase"/>
</dbReference>
<comment type="catalytic activity">
    <reaction evidence="5">
        <text>hydrogencarbonate + H(+) = CO2 + H2O</text>
        <dbReference type="Rhea" id="RHEA:10748"/>
        <dbReference type="ChEBI" id="CHEBI:15377"/>
        <dbReference type="ChEBI" id="CHEBI:15378"/>
        <dbReference type="ChEBI" id="CHEBI:16526"/>
        <dbReference type="ChEBI" id="CHEBI:17544"/>
        <dbReference type="EC" id="4.2.1.1"/>
    </reaction>
</comment>
<feature type="transmembrane region" description="Helical" evidence="6">
    <location>
        <begin position="12"/>
        <end position="34"/>
    </location>
</feature>
<evidence type="ECO:0000256" key="5">
    <source>
        <dbReference type="ARBA" id="ARBA00048348"/>
    </source>
</evidence>
<dbReference type="SUPFAM" id="SSF53056">
    <property type="entry name" value="beta-carbonic anhydrase, cab"/>
    <property type="match status" value="1"/>
</dbReference>
<dbReference type="InterPro" id="IPR019546">
    <property type="entry name" value="TAT_signal_bac_arc"/>
</dbReference>
<dbReference type="GeneID" id="58723656"/>
<accession>A0ABR6SEF9</accession>
<dbReference type="Pfam" id="PF00484">
    <property type="entry name" value="Pro_CA"/>
    <property type="match status" value="1"/>
</dbReference>
<keyword evidence="6" id="KW-0812">Transmembrane</keyword>
<dbReference type="RefSeq" id="WP_011317842.1">
    <property type="nucleotide sequence ID" value="NZ_JACKZP010000128.1"/>
</dbReference>
<evidence type="ECO:0000313" key="8">
    <source>
        <dbReference type="Proteomes" id="UP000570851"/>
    </source>
</evidence>
<dbReference type="PROSITE" id="PS00704">
    <property type="entry name" value="PROK_CO2_ANHYDRASE_1"/>
    <property type="match status" value="1"/>
</dbReference>
<protein>
    <recommendedName>
        <fullName evidence="2">carbonic anhydrase</fullName>
        <ecNumber evidence="2">4.2.1.1</ecNumber>
    </recommendedName>
</protein>
<organism evidence="7 8">
    <name type="scientific">Trichormus variabilis N2B</name>
    <dbReference type="NCBI Taxonomy" id="2681315"/>
    <lineage>
        <taxon>Bacteria</taxon>
        <taxon>Bacillati</taxon>
        <taxon>Cyanobacteriota</taxon>
        <taxon>Cyanophyceae</taxon>
        <taxon>Nostocales</taxon>
        <taxon>Nostocaceae</taxon>
        <taxon>Trichormus</taxon>
    </lineage>
</organism>
<comment type="similarity">
    <text evidence="1">Belongs to the beta-class carbonic anhydrase family.</text>
</comment>
<dbReference type="Proteomes" id="UP000570851">
    <property type="component" value="Unassembled WGS sequence"/>
</dbReference>
<evidence type="ECO:0000256" key="1">
    <source>
        <dbReference type="ARBA" id="ARBA00006217"/>
    </source>
</evidence>
<comment type="caution">
    <text evidence="7">The sequence shown here is derived from an EMBL/GenBank/DDBJ whole genome shotgun (WGS) entry which is preliminary data.</text>
</comment>
<gene>
    <name evidence="7" type="ORF">GNE12_22935</name>
</gene>
<dbReference type="EMBL" id="JACKZP010000128">
    <property type="protein sequence ID" value="MBC1304775.1"/>
    <property type="molecule type" value="Genomic_DNA"/>
</dbReference>
<dbReference type="PROSITE" id="PS51318">
    <property type="entry name" value="TAT"/>
    <property type="match status" value="1"/>
</dbReference>
<evidence type="ECO:0000256" key="4">
    <source>
        <dbReference type="ARBA" id="ARBA00023239"/>
    </source>
</evidence>
<evidence type="ECO:0000256" key="3">
    <source>
        <dbReference type="ARBA" id="ARBA00022833"/>
    </source>
</evidence>
<dbReference type="EC" id="4.2.1.1" evidence="2"/>
<evidence type="ECO:0000313" key="7">
    <source>
        <dbReference type="EMBL" id="MBC1304775.1"/>
    </source>
</evidence>
<evidence type="ECO:0000256" key="2">
    <source>
        <dbReference type="ARBA" id="ARBA00012925"/>
    </source>
</evidence>
<evidence type="ECO:0000256" key="6">
    <source>
        <dbReference type="SAM" id="Phobius"/>
    </source>
</evidence>
<proteinExistence type="inferred from homology"/>
<dbReference type="CDD" id="cd03378">
    <property type="entry name" value="beta_CA_cladeC"/>
    <property type="match status" value="1"/>
</dbReference>
<dbReference type="PANTHER" id="PTHR11002">
    <property type="entry name" value="CARBONIC ANHYDRASE"/>
    <property type="match status" value="1"/>
</dbReference>
<keyword evidence="8" id="KW-1185">Reference proteome</keyword>
<reference evidence="7 8" key="1">
    <citation type="submission" date="2019-11" db="EMBL/GenBank/DDBJ databases">
        <title>Comparison of genomes from free-living endosymbiotic cyanobacteria isolated from Azolla.</title>
        <authorList>
            <person name="Thiel T."/>
            <person name="Pratte B."/>
        </authorList>
    </citation>
    <scope>NUCLEOTIDE SEQUENCE [LARGE SCALE GENOMIC DNA]</scope>
    <source>
        <strain evidence="7 8">N2B</strain>
    </source>
</reference>